<gene>
    <name evidence="2" type="ORF">PVAG01_11285</name>
</gene>
<feature type="region of interest" description="Disordered" evidence="1">
    <location>
        <begin position="54"/>
        <end position="220"/>
    </location>
</feature>
<feature type="compositionally biased region" description="Low complexity" evidence="1">
    <location>
        <begin position="84"/>
        <end position="96"/>
    </location>
</feature>
<feature type="compositionally biased region" description="Polar residues" evidence="1">
    <location>
        <begin position="97"/>
        <end position="111"/>
    </location>
</feature>
<reference evidence="2 3" key="1">
    <citation type="submission" date="2024-06" db="EMBL/GenBank/DDBJ databases">
        <title>Complete genome of Phlyctema vagabunda strain 19-DSS-EL-015.</title>
        <authorList>
            <person name="Fiorenzani C."/>
        </authorList>
    </citation>
    <scope>NUCLEOTIDE SEQUENCE [LARGE SCALE GENOMIC DNA]</scope>
    <source>
        <strain evidence="2 3">19-DSS-EL-015</strain>
    </source>
</reference>
<feature type="compositionally biased region" description="Basic and acidic residues" evidence="1">
    <location>
        <begin position="483"/>
        <end position="503"/>
    </location>
</feature>
<feature type="region of interest" description="Disordered" evidence="1">
    <location>
        <begin position="887"/>
        <end position="931"/>
    </location>
</feature>
<feature type="region of interest" description="Disordered" evidence="1">
    <location>
        <begin position="547"/>
        <end position="577"/>
    </location>
</feature>
<feature type="compositionally biased region" description="Polar residues" evidence="1">
    <location>
        <begin position="261"/>
        <end position="273"/>
    </location>
</feature>
<feature type="compositionally biased region" description="Low complexity" evidence="1">
    <location>
        <begin position="243"/>
        <end position="260"/>
    </location>
</feature>
<feature type="compositionally biased region" description="Basic residues" evidence="1">
    <location>
        <begin position="904"/>
        <end position="914"/>
    </location>
</feature>
<feature type="region of interest" description="Disordered" evidence="1">
    <location>
        <begin position="235"/>
        <end position="443"/>
    </location>
</feature>
<feature type="compositionally biased region" description="Low complexity" evidence="1">
    <location>
        <begin position="342"/>
        <end position="352"/>
    </location>
</feature>
<sequence>MPVFSKTFGRRKSTANALEDLENLPVVAEPSFKVFNRTDTGTRSFDGGVKLGGKAVLGRPLTSPKHKEDNIFADIKGNRGSGASNTNTISTTDNSSRLSAVSTTPSSNHDSQPSEEWKSPHDKPFHDIPLPPVPKSAPKMSLKNAGRTLSWGRSKQGSTPPPPRMPEHEPPPVVSPPMEDEMEYGRTRAVTASSYASTATPPKLENKDLGLSLGGDFSDMFSGFAKRKSAILDAQKNREMSHSPEYYPSAPAPAQVQPPSNRSYSSSRLNQAQPAPIHIDRKREIEPSPYSWTSQNSHDGLISHPSPPPPVPQHATTRSTDTLPSVTARPQRPGGIPDAGLRRSSAFSARRQSTLEYGDNVDEDARLLRESVSASRHMTESSPEKSYSHQPQPSNTEYDPYQETGSSWRRGSSEATPRAKQAAPKPEADVHNDDMHDDNMFEDEVAIDPHLAEAAGIAAQFNDKPSSPPPLTVPRSKVMTKTQYERFLQDQERMRSVGGHSKEEEEDDDNYDDEEDEAEKNKQLAKQRRKQEAHMAVYRQQMMKVTGETAGPRPSPFTSQSTPNLHPVGKPEEGEEEDEEVPLAILAAHGFPNKGKPPNPQLSSMGSNPNLRAAAQSTGNNGALPVFARHLPQDPYLGAGLVHPANRESLAFGSGSVHGGPPRNGPPGGLVGVIATEERSRAMRRGTPNAQGEYPALPSNGFNGMGMPPMGRNSGGMMNSMGHSQADQAQIDMQQQMSQFMQMQMQMNLQMMQMVSSGQGAPSQNGQMPPSLGQQIPPRPGSSHMQGQPGSLRPGSSHQPHQRAMSMLDPNGTWMQGPLFAPSIHGQTYAPSIAPSERSNIGLPGRYRPVSHLPVSDAKSRASTMSGALNGWENKTSTVPTIKVVKRSGNISDEDDDEGWAEMKKKREMKKSQRKNKDDTTGLKEILNYGH</sequence>
<dbReference type="PANTHER" id="PTHR42068:SF1">
    <property type="entry name" value="YALI0B18964P"/>
    <property type="match status" value="1"/>
</dbReference>
<feature type="compositionally biased region" description="Acidic residues" evidence="1">
    <location>
        <begin position="504"/>
        <end position="518"/>
    </location>
</feature>
<proteinExistence type="predicted"/>
<feature type="region of interest" description="Disordered" evidence="1">
    <location>
        <begin position="592"/>
        <end position="618"/>
    </location>
</feature>
<dbReference type="Proteomes" id="UP001629113">
    <property type="component" value="Unassembled WGS sequence"/>
</dbReference>
<feature type="compositionally biased region" description="Polar residues" evidence="1">
    <location>
        <begin position="601"/>
        <end position="618"/>
    </location>
</feature>
<dbReference type="EMBL" id="JBFCZG010000011">
    <property type="protein sequence ID" value="KAL3417285.1"/>
    <property type="molecule type" value="Genomic_DNA"/>
</dbReference>
<comment type="caution">
    <text evidence="2">The sequence shown here is derived from an EMBL/GenBank/DDBJ whole genome shotgun (WGS) entry which is preliminary data.</text>
</comment>
<evidence type="ECO:0000313" key="3">
    <source>
        <dbReference type="Proteomes" id="UP001629113"/>
    </source>
</evidence>
<evidence type="ECO:0000313" key="2">
    <source>
        <dbReference type="EMBL" id="KAL3417285.1"/>
    </source>
</evidence>
<feature type="region of interest" description="Disordered" evidence="1">
    <location>
        <begin position="755"/>
        <end position="806"/>
    </location>
</feature>
<feature type="compositionally biased region" description="Low complexity" evidence="1">
    <location>
        <begin position="191"/>
        <end position="200"/>
    </location>
</feature>
<feature type="compositionally biased region" description="Polar residues" evidence="1">
    <location>
        <begin position="783"/>
        <end position="799"/>
    </location>
</feature>
<feature type="compositionally biased region" description="Polar residues" evidence="1">
    <location>
        <begin position="388"/>
        <end position="415"/>
    </location>
</feature>
<feature type="compositionally biased region" description="Polar residues" evidence="1">
    <location>
        <begin position="314"/>
        <end position="325"/>
    </location>
</feature>
<feature type="compositionally biased region" description="Basic and acidic residues" evidence="1">
    <location>
        <begin position="115"/>
        <end position="126"/>
    </location>
</feature>
<name>A0ABR4P1V2_9HELO</name>
<evidence type="ECO:0000256" key="1">
    <source>
        <dbReference type="SAM" id="MobiDB-lite"/>
    </source>
</evidence>
<feature type="compositionally biased region" description="Basic and acidic residues" evidence="1">
    <location>
        <begin position="377"/>
        <end position="387"/>
    </location>
</feature>
<organism evidence="2 3">
    <name type="scientific">Phlyctema vagabunda</name>
    <dbReference type="NCBI Taxonomy" id="108571"/>
    <lineage>
        <taxon>Eukaryota</taxon>
        <taxon>Fungi</taxon>
        <taxon>Dikarya</taxon>
        <taxon>Ascomycota</taxon>
        <taxon>Pezizomycotina</taxon>
        <taxon>Leotiomycetes</taxon>
        <taxon>Helotiales</taxon>
        <taxon>Dermateaceae</taxon>
        <taxon>Phlyctema</taxon>
    </lineage>
</organism>
<feature type="compositionally biased region" description="Polar residues" evidence="1">
    <location>
        <begin position="755"/>
        <end position="774"/>
    </location>
</feature>
<protein>
    <submittedName>
        <fullName evidence="2">Uncharacterized protein</fullName>
    </submittedName>
</protein>
<dbReference type="PANTHER" id="PTHR42068">
    <property type="entry name" value="YALI0B18964P"/>
    <property type="match status" value="1"/>
</dbReference>
<feature type="region of interest" description="Disordered" evidence="1">
    <location>
        <begin position="458"/>
        <end position="535"/>
    </location>
</feature>
<accession>A0ABR4P1V2</accession>
<feature type="compositionally biased region" description="Basic and acidic residues" evidence="1">
    <location>
        <begin position="426"/>
        <end position="439"/>
    </location>
</feature>
<keyword evidence="3" id="KW-1185">Reference proteome</keyword>